<dbReference type="InterPro" id="IPR002563">
    <property type="entry name" value="Flavin_Rdtase-like_dom"/>
</dbReference>
<evidence type="ECO:0000256" key="4">
    <source>
        <dbReference type="ARBA" id="ARBA00038054"/>
    </source>
</evidence>
<dbReference type="InterPro" id="IPR012349">
    <property type="entry name" value="Split_barrel_FMN-bd"/>
</dbReference>
<proteinExistence type="inferred from homology"/>
<evidence type="ECO:0000259" key="5">
    <source>
        <dbReference type="SMART" id="SM00903"/>
    </source>
</evidence>
<feature type="domain" description="Flavin reductase like" evidence="5">
    <location>
        <begin position="19"/>
        <end position="172"/>
    </location>
</feature>
<dbReference type="RefSeq" id="WP_024504897.1">
    <property type="nucleotide sequence ID" value="NZ_CP088147.1"/>
</dbReference>
<protein>
    <submittedName>
        <fullName evidence="6">Flavin reductase family protein</fullName>
    </submittedName>
</protein>
<evidence type="ECO:0000256" key="1">
    <source>
        <dbReference type="ARBA" id="ARBA00001917"/>
    </source>
</evidence>
<dbReference type="SMART" id="SM00903">
    <property type="entry name" value="Flavin_Reduct"/>
    <property type="match status" value="1"/>
</dbReference>
<dbReference type="Proteomes" id="UP001060070">
    <property type="component" value="Chromosome"/>
</dbReference>
<evidence type="ECO:0000256" key="2">
    <source>
        <dbReference type="ARBA" id="ARBA00022630"/>
    </source>
</evidence>
<comment type="similarity">
    <text evidence="4">Belongs to the flavoredoxin family.</text>
</comment>
<evidence type="ECO:0000313" key="7">
    <source>
        <dbReference type="Proteomes" id="UP001060070"/>
    </source>
</evidence>
<name>A0AB38TIU3_9HYPH</name>
<comment type="cofactor">
    <cofactor evidence="1">
        <name>FMN</name>
        <dbReference type="ChEBI" id="CHEBI:58210"/>
    </cofactor>
</comment>
<dbReference type="PANTHER" id="PTHR33798">
    <property type="entry name" value="FLAVOPROTEIN OXYGENASE"/>
    <property type="match status" value="1"/>
</dbReference>
<dbReference type="PANTHER" id="PTHR33798:SF5">
    <property type="entry name" value="FLAVIN REDUCTASE LIKE DOMAIN-CONTAINING PROTEIN"/>
    <property type="match status" value="1"/>
</dbReference>
<dbReference type="EMBL" id="CP088147">
    <property type="protein sequence ID" value="UTU54433.1"/>
    <property type="molecule type" value="Genomic_DNA"/>
</dbReference>
<accession>A0AB38TIU3</accession>
<evidence type="ECO:0000256" key="3">
    <source>
        <dbReference type="ARBA" id="ARBA00022643"/>
    </source>
</evidence>
<dbReference type="SUPFAM" id="SSF50475">
    <property type="entry name" value="FMN-binding split barrel"/>
    <property type="match status" value="1"/>
</dbReference>
<evidence type="ECO:0000313" key="6">
    <source>
        <dbReference type="EMBL" id="UTU54433.1"/>
    </source>
</evidence>
<reference evidence="6 7" key="1">
    <citation type="journal article" date="2022" name="Microbiol. Resour. Announc.">
        <title>Complete Genome Sequence of Mesorhizobium ciceri Strain R30, a Rhizobium Used as a Commercial Inoculant for Chickpea in Argentina.</title>
        <authorList>
            <person name="Foresto E."/>
            <person name="Revale S."/>
            <person name="Primo E."/>
            <person name="Nievas F."/>
            <person name="Carezzano E."/>
            <person name="Puente M."/>
            <person name="Alzari P."/>
            <person name="Mart M."/>
            <person name="Ben-Assaya M."/>
            <person name="Mornico D."/>
            <person name="Santoro M."/>
            <person name="Mart F."/>
            <person name="Giordano W."/>
            <person name="Bogino P."/>
        </authorList>
    </citation>
    <scope>NUCLEOTIDE SEQUENCE [LARGE SCALE GENOMIC DNA]</scope>
    <source>
        <strain evidence="6 7">R30</strain>
    </source>
</reference>
<dbReference type="GO" id="GO:0016646">
    <property type="term" value="F:oxidoreductase activity, acting on the CH-NH group of donors, NAD or NADP as acceptor"/>
    <property type="evidence" value="ECO:0007669"/>
    <property type="project" value="UniProtKB-ARBA"/>
</dbReference>
<organism evidence="6 7">
    <name type="scientific">Mesorhizobium ciceri</name>
    <dbReference type="NCBI Taxonomy" id="39645"/>
    <lineage>
        <taxon>Bacteria</taxon>
        <taxon>Pseudomonadati</taxon>
        <taxon>Pseudomonadota</taxon>
        <taxon>Alphaproteobacteria</taxon>
        <taxon>Hyphomicrobiales</taxon>
        <taxon>Phyllobacteriaceae</taxon>
        <taxon>Mesorhizobium</taxon>
    </lineage>
</organism>
<dbReference type="Pfam" id="PF01613">
    <property type="entry name" value="Flavin_Reduct"/>
    <property type="match status" value="1"/>
</dbReference>
<keyword evidence="3" id="KW-0288">FMN</keyword>
<keyword evidence="2" id="KW-0285">Flavoprotein</keyword>
<keyword evidence="7" id="KW-1185">Reference proteome</keyword>
<dbReference type="AlphaFoldDB" id="A0AB38TIU3"/>
<dbReference type="GO" id="GO:0010181">
    <property type="term" value="F:FMN binding"/>
    <property type="evidence" value="ECO:0007669"/>
    <property type="project" value="InterPro"/>
</dbReference>
<sequence>MQFDFSELKPLDRHKLLSSTITPRPIAWVTTVASDGVRNAAPFSFFNVFSEDPPVVGFSIVDRSAGDNKDTGRNIRMSGQFVVNLVDEDRLDQMNITAAEFAPEIDEFSRSGLAEEASVTIAAPRIAESPVSMECVLHSIVPLGVSRSLILGTVQMMHIRDDMLIDPVRFHVDTQKLRLVARAQGNTYVRTTDAFELPRISAT</sequence>
<dbReference type="Gene3D" id="2.30.110.10">
    <property type="entry name" value="Electron Transport, Fmn-binding Protein, Chain A"/>
    <property type="match status" value="1"/>
</dbReference>
<gene>
    <name evidence="6" type="ORF">LRP29_14015</name>
</gene>